<evidence type="ECO:0000256" key="1">
    <source>
        <dbReference type="ARBA" id="ARBA00006464"/>
    </source>
</evidence>
<dbReference type="PANTHER" id="PTHR30576">
    <property type="entry name" value="COLANIC BIOSYNTHESIS UDP-GLUCOSE LIPID CARRIER TRANSFERASE"/>
    <property type="match status" value="1"/>
</dbReference>
<protein>
    <submittedName>
        <fullName evidence="4">Sugar transferase</fullName>
    </submittedName>
</protein>
<keyword evidence="2" id="KW-0472">Membrane</keyword>
<comment type="caution">
    <text evidence="4">The sequence shown here is derived from an EMBL/GenBank/DDBJ whole genome shotgun (WGS) entry which is preliminary data.</text>
</comment>
<accession>A0A9D1GJV1</accession>
<reference evidence="4" key="1">
    <citation type="submission" date="2020-10" db="EMBL/GenBank/DDBJ databases">
        <authorList>
            <person name="Gilroy R."/>
        </authorList>
    </citation>
    <scope>NUCLEOTIDE SEQUENCE</scope>
    <source>
        <strain evidence="4">CHK123-3438</strain>
    </source>
</reference>
<keyword evidence="2" id="KW-1133">Transmembrane helix</keyword>
<evidence type="ECO:0000259" key="3">
    <source>
        <dbReference type="Pfam" id="PF02397"/>
    </source>
</evidence>
<dbReference type="InterPro" id="IPR003362">
    <property type="entry name" value="Bact_transf"/>
</dbReference>
<evidence type="ECO:0000256" key="2">
    <source>
        <dbReference type="SAM" id="Phobius"/>
    </source>
</evidence>
<dbReference type="Proteomes" id="UP000886860">
    <property type="component" value="Unassembled WGS sequence"/>
</dbReference>
<feature type="non-terminal residue" evidence="4">
    <location>
        <position position="133"/>
    </location>
</feature>
<dbReference type="GO" id="GO:0016780">
    <property type="term" value="F:phosphotransferase activity, for other substituted phosphate groups"/>
    <property type="evidence" value="ECO:0007669"/>
    <property type="project" value="TreeGrafter"/>
</dbReference>
<proteinExistence type="inferred from homology"/>
<dbReference type="PANTHER" id="PTHR30576:SF0">
    <property type="entry name" value="UNDECAPRENYL-PHOSPHATE N-ACETYLGALACTOSAMINYL 1-PHOSPHATE TRANSFERASE-RELATED"/>
    <property type="match status" value="1"/>
</dbReference>
<dbReference type="Pfam" id="PF02397">
    <property type="entry name" value="Bac_transf"/>
    <property type="match status" value="1"/>
</dbReference>
<keyword evidence="2" id="KW-0812">Transmembrane</keyword>
<feature type="transmembrane region" description="Helical" evidence="2">
    <location>
        <begin position="37"/>
        <end position="61"/>
    </location>
</feature>
<reference evidence="4" key="2">
    <citation type="journal article" date="2021" name="PeerJ">
        <title>Extensive microbial diversity within the chicken gut microbiome revealed by metagenomics and culture.</title>
        <authorList>
            <person name="Gilroy R."/>
            <person name="Ravi A."/>
            <person name="Getino M."/>
            <person name="Pursley I."/>
            <person name="Horton D.L."/>
            <person name="Alikhan N.F."/>
            <person name="Baker D."/>
            <person name="Gharbi K."/>
            <person name="Hall N."/>
            <person name="Watson M."/>
            <person name="Adriaenssens E.M."/>
            <person name="Foster-Nyarko E."/>
            <person name="Jarju S."/>
            <person name="Secka A."/>
            <person name="Antonio M."/>
            <person name="Oren A."/>
            <person name="Chaudhuri R.R."/>
            <person name="La Ragione R."/>
            <person name="Hildebrand F."/>
            <person name="Pallen M.J."/>
        </authorList>
    </citation>
    <scope>NUCLEOTIDE SEQUENCE</scope>
    <source>
        <strain evidence="4">CHK123-3438</strain>
    </source>
</reference>
<gene>
    <name evidence="4" type="ORF">IAB60_10180</name>
</gene>
<dbReference type="EMBL" id="DVKS01000174">
    <property type="protein sequence ID" value="HIT42438.1"/>
    <property type="molecule type" value="Genomic_DNA"/>
</dbReference>
<dbReference type="AlphaFoldDB" id="A0A9D1GJV1"/>
<evidence type="ECO:0000313" key="4">
    <source>
        <dbReference type="EMBL" id="HIT42438.1"/>
    </source>
</evidence>
<comment type="similarity">
    <text evidence="1">Belongs to the bacterial sugar transferase family.</text>
</comment>
<feature type="domain" description="Bacterial sugar transferase" evidence="3">
    <location>
        <begin position="35"/>
        <end position="132"/>
    </location>
</feature>
<organism evidence="4 5">
    <name type="scientific">Candidatus Caccovicinus merdipullorum</name>
    <dbReference type="NCBI Taxonomy" id="2840724"/>
    <lineage>
        <taxon>Bacteria</taxon>
        <taxon>Bacillati</taxon>
        <taxon>Bacillota</taxon>
        <taxon>Clostridia</taxon>
        <taxon>Eubacteriales</taxon>
        <taxon>Candidatus Caccovicinus</taxon>
    </lineage>
</organism>
<evidence type="ECO:0000313" key="5">
    <source>
        <dbReference type="Proteomes" id="UP000886860"/>
    </source>
</evidence>
<name>A0A9D1GJV1_9FIRM</name>
<keyword evidence="4" id="KW-0808">Transferase</keyword>
<sequence>MEFRKWEDLPHFMQTSQVYPYYCRLASKRGQLFWKRWLDFVFSSLLLLLLWPVMAGIALWIKLDSPGPVFFRQERVTQYGRIFRIYKFRTMVDDAERKGSLVTAEGDSRITRVGKKLRGCRLDELPQLINIWK</sequence>